<evidence type="ECO:0000313" key="3">
    <source>
        <dbReference type="EMBL" id="GAA0162769.1"/>
    </source>
</evidence>
<gene>
    <name evidence="3" type="ORF">LIER_18791</name>
</gene>
<name>A0AAV3QFA4_LITER</name>
<proteinExistence type="predicted"/>
<reference evidence="3 4" key="1">
    <citation type="submission" date="2024-01" db="EMBL/GenBank/DDBJ databases">
        <title>The complete chloroplast genome sequence of Lithospermum erythrorhizon: insights into the phylogenetic relationship among Boraginaceae species and the maternal lineages of purple gromwells.</title>
        <authorList>
            <person name="Okada T."/>
            <person name="Watanabe K."/>
        </authorList>
    </citation>
    <scope>NUCLEOTIDE SEQUENCE [LARGE SCALE GENOMIC DNA]</scope>
</reference>
<feature type="compositionally biased region" description="Low complexity" evidence="1">
    <location>
        <begin position="41"/>
        <end position="57"/>
    </location>
</feature>
<protein>
    <submittedName>
        <fullName evidence="3">Uncharacterized protein</fullName>
    </submittedName>
</protein>
<organism evidence="3 4">
    <name type="scientific">Lithospermum erythrorhizon</name>
    <name type="common">Purple gromwell</name>
    <name type="synonym">Lithospermum officinale var. erythrorhizon</name>
    <dbReference type="NCBI Taxonomy" id="34254"/>
    <lineage>
        <taxon>Eukaryota</taxon>
        <taxon>Viridiplantae</taxon>
        <taxon>Streptophyta</taxon>
        <taxon>Embryophyta</taxon>
        <taxon>Tracheophyta</taxon>
        <taxon>Spermatophyta</taxon>
        <taxon>Magnoliopsida</taxon>
        <taxon>eudicotyledons</taxon>
        <taxon>Gunneridae</taxon>
        <taxon>Pentapetalae</taxon>
        <taxon>asterids</taxon>
        <taxon>lamiids</taxon>
        <taxon>Boraginales</taxon>
        <taxon>Boraginaceae</taxon>
        <taxon>Boraginoideae</taxon>
        <taxon>Lithospermeae</taxon>
        <taxon>Lithospermum</taxon>
    </lineage>
</organism>
<evidence type="ECO:0000313" key="4">
    <source>
        <dbReference type="Proteomes" id="UP001454036"/>
    </source>
</evidence>
<evidence type="ECO:0000256" key="1">
    <source>
        <dbReference type="SAM" id="MobiDB-lite"/>
    </source>
</evidence>
<feature type="region of interest" description="Disordered" evidence="1">
    <location>
        <begin position="39"/>
        <end position="92"/>
    </location>
</feature>
<feature type="chain" id="PRO_5043607231" evidence="2">
    <location>
        <begin position="28"/>
        <end position="92"/>
    </location>
</feature>
<dbReference type="EMBL" id="BAABME010004546">
    <property type="protein sequence ID" value="GAA0162769.1"/>
    <property type="molecule type" value="Genomic_DNA"/>
</dbReference>
<accession>A0AAV3QFA4</accession>
<keyword evidence="2" id="KW-0732">Signal</keyword>
<keyword evidence="4" id="KW-1185">Reference proteome</keyword>
<dbReference type="Proteomes" id="UP001454036">
    <property type="component" value="Unassembled WGS sequence"/>
</dbReference>
<dbReference type="AlphaFoldDB" id="A0AAV3QFA4"/>
<evidence type="ECO:0000256" key="2">
    <source>
        <dbReference type="SAM" id="SignalP"/>
    </source>
</evidence>
<feature type="signal peptide" evidence="2">
    <location>
        <begin position="1"/>
        <end position="27"/>
    </location>
</feature>
<comment type="caution">
    <text evidence="3">The sequence shown here is derived from an EMBL/GenBank/DDBJ whole genome shotgun (WGS) entry which is preliminary data.</text>
</comment>
<sequence>MKFTKLFSVFVFALFLIMHCCSSGAEASRWLLEKAHAIPNSTSSSSQSLKGLQASKKNPFKKVDSNLGRKIPPRRANPTHNKCKPPYSMTRS</sequence>